<dbReference type="RefSeq" id="WP_012862201.1">
    <property type="nucleotide sequence ID" value="NC_013517.1"/>
</dbReference>
<dbReference type="Pfam" id="PF01546">
    <property type="entry name" value="Peptidase_M20"/>
    <property type="match status" value="1"/>
</dbReference>
<dbReference type="Proteomes" id="UP000000845">
    <property type="component" value="Chromosome"/>
</dbReference>
<feature type="binding site" evidence="1">
    <location>
        <position position="108"/>
    </location>
    <ligand>
        <name>Mn(2+)</name>
        <dbReference type="ChEBI" id="CHEBI:29035"/>
        <label>2</label>
    </ligand>
</feature>
<protein>
    <submittedName>
        <fullName evidence="3">Amidohydrolase</fullName>
        <ecNumber evidence="3">3.5.1.14</ecNumber>
    </submittedName>
</protein>
<keyword evidence="3" id="KW-0378">Hydrolase</keyword>
<organism evidence="3 4">
    <name type="scientific">Sebaldella termitidis (strain ATCC 33386 / NCTC 11300)</name>
    <dbReference type="NCBI Taxonomy" id="526218"/>
    <lineage>
        <taxon>Bacteria</taxon>
        <taxon>Fusobacteriati</taxon>
        <taxon>Fusobacteriota</taxon>
        <taxon>Fusobacteriia</taxon>
        <taxon>Fusobacteriales</taxon>
        <taxon>Leptotrichiaceae</taxon>
        <taxon>Sebaldella</taxon>
    </lineage>
</organism>
<feature type="domain" description="Peptidase M20 dimerisation" evidence="2">
    <location>
        <begin position="185"/>
        <end position="286"/>
    </location>
</feature>
<dbReference type="STRING" id="526218.Sterm_2762"/>
<dbReference type="PANTHER" id="PTHR11014:SF63">
    <property type="entry name" value="METALLOPEPTIDASE, PUTATIVE (AFU_ORTHOLOGUE AFUA_6G09600)-RELATED"/>
    <property type="match status" value="1"/>
</dbReference>
<dbReference type="GO" id="GO:0046872">
    <property type="term" value="F:metal ion binding"/>
    <property type="evidence" value="ECO:0007669"/>
    <property type="project" value="UniProtKB-KW"/>
</dbReference>
<dbReference type="PANTHER" id="PTHR11014">
    <property type="entry name" value="PEPTIDASE M20 FAMILY MEMBER"/>
    <property type="match status" value="1"/>
</dbReference>
<gene>
    <name evidence="3" type="ordered locus">Sterm_2762</name>
</gene>
<proteinExistence type="predicted"/>
<dbReference type="KEGG" id="str:Sterm_2762"/>
<dbReference type="SUPFAM" id="SSF55031">
    <property type="entry name" value="Bacterial exopeptidase dimerisation domain"/>
    <property type="match status" value="1"/>
</dbReference>
<comment type="cofactor">
    <cofactor evidence="1">
        <name>Mn(2+)</name>
        <dbReference type="ChEBI" id="CHEBI:29035"/>
    </cofactor>
    <text evidence="1">The Mn(2+) ion enhances activity.</text>
</comment>
<dbReference type="EC" id="3.5.1.14" evidence="3"/>
<dbReference type="InterPro" id="IPR036264">
    <property type="entry name" value="Bact_exopeptidase_dim_dom"/>
</dbReference>
<dbReference type="NCBIfam" id="TIGR01891">
    <property type="entry name" value="amidohydrolases"/>
    <property type="match status" value="1"/>
</dbReference>
<keyword evidence="4" id="KW-1185">Reference proteome</keyword>
<dbReference type="Gene3D" id="3.30.70.360">
    <property type="match status" value="1"/>
</dbReference>
<dbReference type="Pfam" id="PF07687">
    <property type="entry name" value="M20_dimer"/>
    <property type="match status" value="1"/>
</dbReference>
<dbReference type="InterPro" id="IPR011650">
    <property type="entry name" value="Peptidase_M20_dimer"/>
</dbReference>
<keyword evidence="1" id="KW-0479">Metal-binding</keyword>
<dbReference type="SUPFAM" id="SSF53187">
    <property type="entry name" value="Zn-dependent exopeptidases"/>
    <property type="match status" value="1"/>
</dbReference>
<evidence type="ECO:0000259" key="2">
    <source>
        <dbReference type="Pfam" id="PF07687"/>
    </source>
</evidence>
<keyword evidence="1" id="KW-0464">Manganese</keyword>
<sequence length="395" mass="43740">MLDIKKVYQEIDRRYDEIVQIRRYLHMHPELSFHETGTAAYIADFYKGKDVEIVTNIGGGNGIVVTLKGKNPGKTAAVRADFDALPIQEENDIEYKSQNPGVMHACGHDGHTAYLMILADILIGMKEDIDGTIKFVHQPAEETPPGGAKTIMESGILDDVDSIFGIHVMTTAPLGTVGYHSGVTQAGRSYFKVRINGKGGHGSMPHLSNDPIVAASHFVVGVQSIVSRRVNPLETAVVTIGSFDGKGSFNVINDHVELEGDVRTLSGEVREQVKEEFETILDGIMKAYKCTYELIYSHDYPVLVNNPEMTELVVNAIKNSELNEVKDFLDCGQVTGSEDMAYYLEKIPGAYYYVGAKPEGDVWYPHHHPKFNIDEESLRISAKTMAAVIKEYLEK</sequence>
<name>D1AMN3_SEBTE</name>
<evidence type="ECO:0000313" key="4">
    <source>
        <dbReference type="Proteomes" id="UP000000845"/>
    </source>
</evidence>
<dbReference type="EMBL" id="CP001739">
    <property type="protein sequence ID" value="ACZ09607.1"/>
    <property type="molecule type" value="Genomic_DNA"/>
</dbReference>
<dbReference type="FunFam" id="3.30.70.360:FF:000020">
    <property type="entry name" value="Peptidase, M20/M25/M40 family"/>
    <property type="match status" value="1"/>
</dbReference>
<dbReference type="GO" id="GO:0004046">
    <property type="term" value="F:aminoacylase activity"/>
    <property type="evidence" value="ECO:0007669"/>
    <property type="project" value="UniProtKB-EC"/>
</dbReference>
<accession>D1AMN3</accession>
<dbReference type="Gene3D" id="3.40.630.10">
    <property type="entry name" value="Zn peptidases"/>
    <property type="match status" value="1"/>
</dbReference>
<reference evidence="4" key="1">
    <citation type="submission" date="2009-09" db="EMBL/GenBank/DDBJ databases">
        <title>The complete chromosome of Sebaldella termitidis ATCC 33386.</title>
        <authorList>
            <consortium name="US DOE Joint Genome Institute (JGI-PGF)"/>
            <person name="Lucas S."/>
            <person name="Copeland A."/>
            <person name="Lapidus A."/>
            <person name="Glavina del Rio T."/>
            <person name="Dalin E."/>
            <person name="Tice H."/>
            <person name="Bruce D."/>
            <person name="Goodwin L."/>
            <person name="Pitluck S."/>
            <person name="Kyrpides N."/>
            <person name="Mavromatis K."/>
            <person name="Ivanova N."/>
            <person name="Mikhailova N."/>
            <person name="Sims D."/>
            <person name="Meincke L."/>
            <person name="Brettin T."/>
            <person name="Detter J.C."/>
            <person name="Han C."/>
            <person name="Larimer F."/>
            <person name="Land M."/>
            <person name="Hauser L."/>
            <person name="Markowitz V."/>
            <person name="Cheng J.F."/>
            <person name="Hugenholtz P."/>
            <person name="Woyke T."/>
            <person name="Wu D."/>
            <person name="Eisen J.A."/>
        </authorList>
    </citation>
    <scope>NUCLEOTIDE SEQUENCE [LARGE SCALE GENOMIC DNA]</scope>
    <source>
        <strain evidence="4">ATCC 33386 / NCTC 11300</strain>
    </source>
</reference>
<feature type="binding site" evidence="1">
    <location>
        <position position="142"/>
    </location>
    <ligand>
        <name>Mn(2+)</name>
        <dbReference type="ChEBI" id="CHEBI:29035"/>
        <label>2</label>
    </ligand>
</feature>
<dbReference type="InterPro" id="IPR002933">
    <property type="entry name" value="Peptidase_M20"/>
</dbReference>
<reference evidence="3 4" key="2">
    <citation type="journal article" date="2010" name="Stand. Genomic Sci.">
        <title>Complete genome sequence of Sebaldella termitidis type strain (NCTC 11300).</title>
        <authorList>
            <person name="Harmon-Smith M."/>
            <person name="Celia L."/>
            <person name="Chertkov O."/>
            <person name="Lapidus A."/>
            <person name="Copeland A."/>
            <person name="Glavina Del Rio T."/>
            <person name="Nolan M."/>
            <person name="Lucas S."/>
            <person name="Tice H."/>
            <person name="Cheng J.F."/>
            <person name="Han C."/>
            <person name="Detter J.C."/>
            <person name="Bruce D."/>
            <person name="Goodwin L."/>
            <person name="Pitluck S."/>
            <person name="Pati A."/>
            <person name="Liolios K."/>
            <person name="Ivanova N."/>
            <person name="Mavromatis K."/>
            <person name="Mikhailova N."/>
            <person name="Chen A."/>
            <person name="Palaniappan K."/>
            <person name="Land M."/>
            <person name="Hauser L."/>
            <person name="Chang Y.J."/>
            <person name="Jeffries C.D."/>
            <person name="Brettin T."/>
            <person name="Goker M."/>
            <person name="Beck B."/>
            <person name="Bristow J."/>
            <person name="Eisen J.A."/>
            <person name="Markowitz V."/>
            <person name="Hugenholtz P."/>
            <person name="Kyrpides N.C."/>
            <person name="Klenk H.P."/>
            <person name="Chen F."/>
        </authorList>
    </citation>
    <scope>NUCLEOTIDE SEQUENCE [LARGE SCALE GENOMIC DNA]</scope>
    <source>
        <strain evidence="4">ATCC 33386 / NCTC 11300</strain>
    </source>
</reference>
<feature type="binding site" evidence="1">
    <location>
        <position position="367"/>
    </location>
    <ligand>
        <name>Mn(2+)</name>
        <dbReference type="ChEBI" id="CHEBI:29035"/>
        <label>2</label>
    </ligand>
</feature>
<evidence type="ECO:0000313" key="3">
    <source>
        <dbReference type="EMBL" id="ACZ09607.1"/>
    </source>
</evidence>
<dbReference type="PIRSF" id="PIRSF005962">
    <property type="entry name" value="Pept_M20D_amidohydro"/>
    <property type="match status" value="1"/>
</dbReference>
<feature type="binding site" evidence="1">
    <location>
        <position position="167"/>
    </location>
    <ligand>
        <name>Mn(2+)</name>
        <dbReference type="ChEBI" id="CHEBI:29035"/>
        <label>2</label>
    </ligand>
</feature>
<dbReference type="InterPro" id="IPR017439">
    <property type="entry name" value="Amidohydrolase"/>
</dbReference>
<evidence type="ECO:0000256" key="1">
    <source>
        <dbReference type="PIRSR" id="PIRSR005962-1"/>
    </source>
</evidence>
<feature type="binding site" evidence="1">
    <location>
        <position position="106"/>
    </location>
    <ligand>
        <name>Mn(2+)</name>
        <dbReference type="ChEBI" id="CHEBI:29035"/>
        <label>2</label>
    </ligand>
</feature>
<dbReference type="HOGENOM" id="CLU_023257_0_1_0"/>
<dbReference type="eggNOG" id="COG1473">
    <property type="taxonomic scope" value="Bacteria"/>
</dbReference>
<dbReference type="AlphaFoldDB" id="D1AMN3"/>